<keyword evidence="1" id="KW-1185">Reference proteome</keyword>
<organism evidence="1 2">
    <name type="scientific">Ditylenchus dipsaci</name>
    <dbReference type="NCBI Taxonomy" id="166011"/>
    <lineage>
        <taxon>Eukaryota</taxon>
        <taxon>Metazoa</taxon>
        <taxon>Ecdysozoa</taxon>
        <taxon>Nematoda</taxon>
        <taxon>Chromadorea</taxon>
        <taxon>Rhabditida</taxon>
        <taxon>Tylenchina</taxon>
        <taxon>Tylenchomorpha</taxon>
        <taxon>Sphaerularioidea</taxon>
        <taxon>Anguinidae</taxon>
        <taxon>Anguininae</taxon>
        <taxon>Ditylenchus</taxon>
    </lineage>
</organism>
<protein>
    <submittedName>
        <fullName evidence="2">Uncharacterized protein</fullName>
    </submittedName>
</protein>
<reference evidence="2" key="1">
    <citation type="submission" date="2022-11" db="UniProtKB">
        <authorList>
            <consortium name="WormBaseParasite"/>
        </authorList>
    </citation>
    <scope>IDENTIFICATION</scope>
</reference>
<dbReference type="Proteomes" id="UP000887574">
    <property type="component" value="Unplaced"/>
</dbReference>
<evidence type="ECO:0000313" key="1">
    <source>
        <dbReference type="Proteomes" id="UP000887574"/>
    </source>
</evidence>
<dbReference type="AlphaFoldDB" id="A0A915DKJ3"/>
<name>A0A915DKJ3_9BILA</name>
<proteinExistence type="predicted"/>
<sequence length="111" mass="12108">MLDKASDITHKGLLMVRILAPKDLKLAVMPFRTSNGLVFPLCAKCATNNSSSCQHEDEKRAFIATSAHIELELALERGYVVDRVFKFGTINNGTPSCSKTTCARSSNESTS</sequence>
<accession>A0A915DKJ3</accession>
<dbReference type="WBParaSite" id="jg20511">
    <property type="protein sequence ID" value="jg20511"/>
    <property type="gene ID" value="jg20511"/>
</dbReference>
<evidence type="ECO:0000313" key="2">
    <source>
        <dbReference type="WBParaSite" id="jg20511"/>
    </source>
</evidence>